<evidence type="ECO:0000313" key="4">
    <source>
        <dbReference type="RefSeq" id="XP_038978334.1"/>
    </source>
</evidence>
<dbReference type="InterPro" id="IPR002156">
    <property type="entry name" value="RNaseH_domain"/>
</dbReference>
<feature type="compositionally biased region" description="Basic residues" evidence="1">
    <location>
        <begin position="99"/>
        <end position="115"/>
    </location>
</feature>
<dbReference type="RefSeq" id="XP_038978334.1">
    <property type="nucleotide sequence ID" value="XM_039122406.1"/>
</dbReference>
<dbReference type="OrthoDB" id="597234at2759"/>
<reference evidence="4" key="1">
    <citation type="submission" date="2025-08" db="UniProtKB">
        <authorList>
            <consortium name="RefSeq"/>
        </authorList>
    </citation>
    <scope>IDENTIFICATION</scope>
    <source>
        <tissue evidence="4">Young leaves</tissue>
    </source>
</reference>
<dbReference type="AlphaFoldDB" id="A0A8B9A4W1"/>
<dbReference type="GO" id="GO:0004523">
    <property type="term" value="F:RNA-DNA hybrid ribonuclease activity"/>
    <property type="evidence" value="ECO:0007669"/>
    <property type="project" value="InterPro"/>
</dbReference>
<dbReference type="GO" id="GO:0003676">
    <property type="term" value="F:nucleic acid binding"/>
    <property type="evidence" value="ECO:0007669"/>
    <property type="project" value="InterPro"/>
</dbReference>
<feature type="compositionally biased region" description="Basic and acidic residues" evidence="1">
    <location>
        <begin position="138"/>
        <end position="150"/>
    </location>
</feature>
<organism evidence="3 4">
    <name type="scientific">Phoenix dactylifera</name>
    <name type="common">Date palm</name>
    <dbReference type="NCBI Taxonomy" id="42345"/>
    <lineage>
        <taxon>Eukaryota</taxon>
        <taxon>Viridiplantae</taxon>
        <taxon>Streptophyta</taxon>
        <taxon>Embryophyta</taxon>
        <taxon>Tracheophyta</taxon>
        <taxon>Spermatophyta</taxon>
        <taxon>Magnoliopsida</taxon>
        <taxon>Liliopsida</taxon>
        <taxon>Arecaceae</taxon>
        <taxon>Coryphoideae</taxon>
        <taxon>Phoeniceae</taxon>
        <taxon>Phoenix</taxon>
    </lineage>
</organism>
<dbReference type="Gene3D" id="3.30.420.10">
    <property type="entry name" value="Ribonuclease H-like superfamily/Ribonuclease H"/>
    <property type="match status" value="1"/>
</dbReference>
<dbReference type="GeneID" id="120108720"/>
<feature type="domain" description="RNase H type-1" evidence="2">
    <location>
        <begin position="8"/>
        <end position="83"/>
    </location>
</feature>
<proteinExistence type="predicted"/>
<evidence type="ECO:0000313" key="3">
    <source>
        <dbReference type="Proteomes" id="UP000228380"/>
    </source>
</evidence>
<keyword evidence="3" id="KW-1185">Reference proteome</keyword>
<dbReference type="KEGG" id="pda:120108720"/>
<accession>A0A8B9A4W1</accession>
<name>A0A8B9A4W1_PHODC</name>
<protein>
    <submittedName>
        <fullName evidence="4">Uncharacterized protein LOC120108720</fullName>
    </submittedName>
</protein>
<dbReference type="InterPro" id="IPR036397">
    <property type="entry name" value="RNaseH_sf"/>
</dbReference>
<evidence type="ECO:0000256" key="1">
    <source>
        <dbReference type="SAM" id="MobiDB-lite"/>
    </source>
</evidence>
<sequence length="199" mass="22270">MPSIREWAGVAFVIRDHGTRLLAAEGCRSSEASTLRVESRAAWEGLSYAKYVLEADRIILEGDSAVLIDRLQTERREEVEHPLLSDDAEGEEKGSVERGKRRRGGNRRERKKALHREKPLPQENADGGSCDQESGEGSEGRESEGDLGKEKAYDREVNALVVVSVLPWPYTYSEMTKGISDIYSGCRVNFLQMVVFNLP</sequence>
<gene>
    <name evidence="4" type="primary">LOC120108720</name>
</gene>
<evidence type="ECO:0000259" key="2">
    <source>
        <dbReference type="Pfam" id="PF13456"/>
    </source>
</evidence>
<dbReference type="Proteomes" id="UP000228380">
    <property type="component" value="Unplaced"/>
</dbReference>
<feature type="region of interest" description="Disordered" evidence="1">
    <location>
        <begin position="77"/>
        <end position="150"/>
    </location>
</feature>
<dbReference type="Pfam" id="PF13456">
    <property type="entry name" value="RVT_3"/>
    <property type="match status" value="1"/>
</dbReference>